<evidence type="ECO:0000313" key="1">
    <source>
        <dbReference type="EMBL" id="KAI3361469.1"/>
    </source>
</evidence>
<protein>
    <submittedName>
        <fullName evidence="1">Uncharacterized protein</fullName>
    </submittedName>
</protein>
<comment type="caution">
    <text evidence="1">The sequence shown here is derived from an EMBL/GenBank/DDBJ whole genome shotgun (WGS) entry which is preliminary data.</text>
</comment>
<name>A0ACB8W154_9TELE</name>
<organism evidence="1 2">
    <name type="scientific">Scortum barcoo</name>
    <name type="common">barcoo grunter</name>
    <dbReference type="NCBI Taxonomy" id="214431"/>
    <lineage>
        <taxon>Eukaryota</taxon>
        <taxon>Metazoa</taxon>
        <taxon>Chordata</taxon>
        <taxon>Craniata</taxon>
        <taxon>Vertebrata</taxon>
        <taxon>Euteleostomi</taxon>
        <taxon>Actinopterygii</taxon>
        <taxon>Neopterygii</taxon>
        <taxon>Teleostei</taxon>
        <taxon>Neoteleostei</taxon>
        <taxon>Acanthomorphata</taxon>
        <taxon>Eupercaria</taxon>
        <taxon>Centrarchiformes</taxon>
        <taxon>Terapontoidei</taxon>
        <taxon>Terapontidae</taxon>
        <taxon>Scortum</taxon>
    </lineage>
</organism>
<accession>A0ACB8W154</accession>
<sequence length="116" mass="13216">MEQQIKVFYPKENITPARGSSVKLSCEAHYDFAKCGLLHVVWIVWEEQNQSAELINPRKYHTTVNETVSEGDMRRRQAVTEILDLNPEDNNRYQCKATCESGGSAMGHFITIKVQG</sequence>
<dbReference type="EMBL" id="CM041546">
    <property type="protein sequence ID" value="KAI3361469.1"/>
    <property type="molecule type" value="Genomic_DNA"/>
</dbReference>
<proteinExistence type="predicted"/>
<evidence type="ECO:0000313" key="2">
    <source>
        <dbReference type="Proteomes" id="UP000831701"/>
    </source>
</evidence>
<keyword evidence="2" id="KW-1185">Reference proteome</keyword>
<gene>
    <name evidence="1" type="ORF">L3Q82_012958</name>
</gene>
<reference evidence="1" key="1">
    <citation type="submission" date="2022-04" db="EMBL/GenBank/DDBJ databases">
        <title>Jade perch genome.</title>
        <authorList>
            <person name="Chao B."/>
        </authorList>
    </citation>
    <scope>NUCLEOTIDE SEQUENCE</scope>
    <source>
        <strain evidence="1">CB-2022</strain>
    </source>
</reference>
<dbReference type="Proteomes" id="UP000831701">
    <property type="component" value="Chromosome 16"/>
</dbReference>